<organism evidence="3 4">
    <name type="scientific">Diutina rugosa</name>
    <name type="common">Yeast</name>
    <name type="synonym">Candida rugosa</name>
    <dbReference type="NCBI Taxonomy" id="5481"/>
    <lineage>
        <taxon>Eukaryota</taxon>
        <taxon>Fungi</taxon>
        <taxon>Dikarya</taxon>
        <taxon>Ascomycota</taxon>
        <taxon>Saccharomycotina</taxon>
        <taxon>Pichiomycetes</taxon>
        <taxon>Debaryomycetaceae</taxon>
        <taxon>Diutina</taxon>
    </lineage>
</organism>
<evidence type="ECO:0000256" key="1">
    <source>
        <dbReference type="PROSITE-ProRule" id="PRU00023"/>
    </source>
</evidence>
<evidence type="ECO:0000313" key="4">
    <source>
        <dbReference type="Proteomes" id="UP000449547"/>
    </source>
</evidence>
<dbReference type="Gene3D" id="1.25.40.20">
    <property type="entry name" value="Ankyrin repeat-containing domain"/>
    <property type="match status" value="1"/>
</dbReference>
<dbReference type="Pfam" id="PF12796">
    <property type="entry name" value="Ank_2"/>
    <property type="match status" value="1"/>
</dbReference>
<comment type="caution">
    <text evidence="3">The sequence shown here is derived from an EMBL/GenBank/DDBJ whole genome shotgun (WGS) entry which is preliminary data.</text>
</comment>
<dbReference type="GeneID" id="54780844"/>
<dbReference type="InterPro" id="IPR002110">
    <property type="entry name" value="Ankyrin_rpt"/>
</dbReference>
<gene>
    <name evidence="3" type="ORF">DIURU_002193</name>
</gene>
<sequence length="174" mass="19386">MASFGEQLLEAGRRNNTELLLDIRAKINDEPKLADLINSTTEQITDNSSLHLACHSGNWEFIDIVLDVEGVEIDPQNREGQTPLHVIVKYCAEEFDHGKFICDNMLDAGADPRITDKHGRKPIDLVTDDMDPSLRELLESAEYAIGMEIPQDGDFEGGEEEEGDEEEGDPTDSE</sequence>
<dbReference type="EMBL" id="SWFT01000066">
    <property type="protein sequence ID" value="KAA8903682.1"/>
    <property type="molecule type" value="Genomic_DNA"/>
</dbReference>
<dbReference type="VEuPathDB" id="FungiDB:DIURU_002193"/>
<feature type="compositionally biased region" description="Acidic residues" evidence="2">
    <location>
        <begin position="151"/>
        <end position="174"/>
    </location>
</feature>
<proteinExistence type="predicted"/>
<name>A0A642UQI1_DIURU</name>
<evidence type="ECO:0000313" key="3">
    <source>
        <dbReference type="EMBL" id="KAA8903682.1"/>
    </source>
</evidence>
<keyword evidence="4" id="KW-1185">Reference proteome</keyword>
<dbReference type="InterPro" id="IPR036770">
    <property type="entry name" value="Ankyrin_rpt-contain_sf"/>
</dbReference>
<dbReference type="Proteomes" id="UP000449547">
    <property type="component" value="Unassembled WGS sequence"/>
</dbReference>
<evidence type="ECO:0000256" key="2">
    <source>
        <dbReference type="SAM" id="MobiDB-lite"/>
    </source>
</evidence>
<evidence type="ECO:0008006" key="5">
    <source>
        <dbReference type="Google" id="ProtNLM"/>
    </source>
</evidence>
<dbReference type="OrthoDB" id="9995210at2759"/>
<dbReference type="SUPFAM" id="SSF48403">
    <property type="entry name" value="Ankyrin repeat"/>
    <property type="match status" value="1"/>
</dbReference>
<reference evidence="3 4" key="1">
    <citation type="submission" date="2019-07" db="EMBL/GenBank/DDBJ databases">
        <title>Genome assembly of two rare yeast pathogens: Diutina rugosa and Trichomonascus ciferrii.</title>
        <authorList>
            <person name="Mixao V."/>
            <person name="Saus E."/>
            <person name="Hansen A."/>
            <person name="Lass-Flor C."/>
            <person name="Gabaldon T."/>
        </authorList>
    </citation>
    <scope>NUCLEOTIDE SEQUENCE [LARGE SCALE GENOMIC DNA]</scope>
    <source>
        <strain evidence="3 4">CBS 613</strain>
    </source>
</reference>
<keyword evidence="1" id="KW-0040">ANK repeat</keyword>
<accession>A0A642UQI1</accession>
<dbReference type="RefSeq" id="XP_034012888.1">
    <property type="nucleotide sequence ID" value="XM_034154818.1"/>
</dbReference>
<dbReference type="OMA" id="HICAMYG"/>
<dbReference type="AlphaFoldDB" id="A0A642UQI1"/>
<dbReference type="PROSITE" id="PS50088">
    <property type="entry name" value="ANK_REPEAT"/>
    <property type="match status" value="1"/>
</dbReference>
<feature type="repeat" description="ANK" evidence="1">
    <location>
        <begin position="79"/>
        <end position="117"/>
    </location>
</feature>
<protein>
    <recommendedName>
        <fullName evidence="5">Ankyrin repeat-containing protein</fullName>
    </recommendedName>
</protein>
<feature type="region of interest" description="Disordered" evidence="2">
    <location>
        <begin position="148"/>
        <end position="174"/>
    </location>
</feature>